<name>A0A0F6XYU9_BRELA</name>
<dbReference type="AlphaFoldDB" id="A0A0F6XYU9"/>
<proteinExistence type="predicted"/>
<evidence type="ECO:0000313" key="1">
    <source>
        <dbReference type="EMBL" id="AKF92656.1"/>
    </source>
</evidence>
<reference evidence="1" key="1">
    <citation type="submission" date="2015-03" db="EMBL/GenBank/DDBJ databases">
        <title>MIGS Cultured Bacterial/Archaeal sample from Brevibacillus laterosporus.</title>
        <authorList>
            <person name="Zeng D."/>
            <person name="Zhu L."/>
            <person name="Dong G."/>
            <person name="Ye W."/>
            <person name="Ren D."/>
            <person name="Wu L."/>
            <person name="Xu J."/>
            <person name="Li G."/>
            <person name="Guo L."/>
        </authorList>
    </citation>
    <scope>NUCLEOTIDE SEQUENCE</scope>
    <source>
        <strain evidence="1">B9</strain>
    </source>
</reference>
<organism evidence="1">
    <name type="scientific">Brevibacillus laterosporus</name>
    <name type="common">Bacillus laterosporus</name>
    <dbReference type="NCBI Taxonomy" id="1465"/>
    <lineage>
        <taxon>Bacteria</taxon>
        <taxon>Bacillati</taxon>
        <taxon>Bacillota</taxon>
        <taxon>Bacilli</taxon>
        <taxon>Bacillales</taxon>
        <taxon>Paenibacillaceae</taxon>
        <taxon>Brevibacillus</taxon>
    </lineage>
</organism>
<dbReference type="EMBL" id="CP011074">
    <property type="protein sequence ID" value="AKF92656.1"/>
    <property type="molecule type" value="Genomic_DNA"/>
</dbReference>
<sequence>MATNYDKLFKDLKEANEIACQTVAQVTDGGSANLDSVFLIIPRAREVSVLDAIERAGLYCLGKREWIGKGYFITPTCGGQGDKRAKAVNVMAKTLNGLGWEALTFQRID</sequence>
<gene>
    <name evidence="1" type="ORF">EX87_02405</name>
</gene>
<protein>
    <submittedName>
        <fullName evidence="1">Uncharacterized protein</fullName>
    </submittedName>
</protein>
<dbReference type="RefSeq" id="WP_031411272.1">
    <property type="nucleotide sequence ID" value="NZ_CP011074.1"/>
</dbReference>
<accession>A0A0F6XYU9</accession>